<organism evidence="3 4">
    <name type="scientific">Cryoendolithus antarcticus</name>
    <dbReference type="NCBI Taxonomy" id="1507870"/>
    <lineage>
        <taxon>Eukaryota</taxon>
        <taxon>Fungi</taxon>
        <taxon>Dikarya</taxon>
        <taxon>Ascomycota</taxon>
        <taxon>Pezizomycotina</taxon>
        <taxon>Dothideomycetes</taxon>
        <taxon>Dothideomycetidae</taxon>
        <taxon>Cladosporiales</taxon>
        <taxon>Cladosporiaceae</taxon>
        <taxon>Cryoendolithus</taxon>
    </lineage>
</organism>
<feature type="transmembrane region" description="Helical" evidence="2">
    <location>
        <begin position="64"/>
        <end position="83"/>
    </location>
</feature>
<dbReference type="OrthoDB" id="2386090at2759"/>
<evidence type="ECO:0000313" key="4">
    <source>
        <dbReference type="Proteomes" id="UP000192596"/>
    </source>
</evidence>
<evidence type="ECO:0000256" key="1">
    <source>
        <dbReference type="SAM" id="MobiDB-lite"/>
    </source>
</evidence>
<dbReference type="Proteomes" id="UP000192596">
    <property type="component" value="Unassembled WGS sequence"/>
</dbReference>
<proteinExistence type="predicted"/>
<comment type="caution">
    <text evidence="3">The sequence shown here is derived from an EMBL/GenBank/DDBJ whole genome shotgun (WGS) entry which is preliminary data.</text>
</comment>
<protein>
    <submittedName>
        <fullName evidence="3">Uncharacterized protein</fullName>
    </submittedName>
</protein>
<dbReference type="InParanoid" id="A0A1V8TAP9"/>
<keyword evidence="4" id="KW-1185">Reference proteome</keyword>
<keyword evidence="2" id="KW-0472">Membrane</keyword>
<keyword evidence="2" id="KW-0812">Transmembrane</keyword>
<sequence>MDQLKAEVSAPLSNPTIYHGGRWRTVFVGTGRVATIVFFLFSCIMLPSYYYSPDISNWWIPARLLGAAAPMTIAAFASAPYVANIRLVLPPSLLKASSDAIRRWAARAPSDTRLLVQTYRWVPWPHHQGVWLSDLRRLPASKSTLANLEYVPMGTKDAIEKARAARGGALAMRMYGQLQVNRNVKVDKSQMPGVWDALWERIPMKAEIRTDMASLPAVEKPRIIPRTMSRNAAPKRRPPPPPRPGRTTEP</sequence>
<feature type="transmembrane region" description="Helical" evidence="2">
    <location>
        <begin position="33"/>
        <end position="52"/>
    </location>
</feature>
<evidence type="ECO:0000313" key="3">
    <source>
        <dbReference type="EMBL" id="OQO08497.1"/>
    </source>
</evidence>
<gene>
    <name evidence="3" type="ORF">B0A48_06367</name>
</gene>
<evidence type="ECO:0000256" key="2">
    <source>
        <dbReference type="SAM" id="Phobius"/>
    </source>
</evidence>
<name>A0A1V8TAP9_9PEZI</name>
<dbReference type="AlphaFoldDB" id="A0A1V8TAP9"/>
<accession>A0A1V8TAP9</accession>
<keyword evidence="2" id="KW-1133">Transmembrane helix</keyword>
<reference evidence="4" key="1">
    <citation type="submission" date="2017-03" db="EMBL/GenBank/DDBJ databases">
        <title>Genomes of endolithic fungi from Antarctica.</title>
        <authorList>
            <person name="Coleine C."/>
            <person name="Masonjones S."/>
            <person name="Stajich J.E."/>
        </authorList>
    </citation>
    <scope>NUCLEOTIDE SEQUENCE [LARGE SCALE GENOMIC DNA]</scope>
    <source>
        <strain evidence="4">CCFEE 5527</strain>
    </source>
</reference>
<feature type="region of interest" description="Disordered" evidence="1">
    <location>
        <begin position="220"/>
        <end position="250"/>
    </location>
</feature>
<dbReference type="EMBL" id="NAJO01000012">
    <property type="protein sequence ID" value="OQO08497.1"/>
    <property type="molecule type" value="Genomic_DNA"/>
</dbReference>